<organism evidence="3 4">
    <name type="scientific">Ascobolus immersus RN42</name>
    <dbReference type="NCBI Taxonomy" id="1160509"/>
    <lineage>
        <taxon>Eukaryota</taxon>
        <taxon>Fungi</taxon>
        <taxon>Dikarya</taxon>
        <taxon>Ascomycota</taxon>
        <taxon>Pezizomycotina</taxon>
        <taxon>Pezizomycetes</taxon>
        <taxon>Pezizales</taxon>
        <taxon>Ascobolaceae</taxon>
        <taxon>Ascobolus</taxon>
    </lineage>
</organism>
<keyword evidence="2" id="KW-1133">Transmembrane helix</keyword>
<keyword evidence="2" id="KW-0812">Transmembrane</keyword>
<evidence type="ECO:0000313" key="4">
    <source>
        <dbReference type="Proteomes" id="UP000275078"/>
    </source>
</evidence>
<name>A0A3N4HT77_ASCIM</name>
<feature type="transmembrane region" description="Helical" evidence="2">
    <location>
        <begin position="217"/>
        <end position="237"/>
    </location>
</feature>
<dbReference type="Proteomes" id="UP000275078">
    <property type="component" value="Unassembled WGS sequence"/>
</dbReference>
<evidence type="ECO:0000313" key="3">
    <source>
        <dbReference type="EMBL" id="RPA76899.1"/>
    </source>
</evidence>
<accession>A0A3N4HT77</accession>
<keyword evidence="2" id="KW-0472">Membrane</keyword>
<dbReference type="EMBL" id="ML119735">
    <property type="protein sequence ID" value="RPA76899.1"/>
    <property type="molecule type" value="Genomic_DNA"/>
</dbReference>
<evidence type="ECO:0000256" key="1">
    <source>
        <dbReference type="SAM" id="MobiDB-lite"/>
    </source>
</evidence>
<dbReference type="AlphaFoldDB" id="A0A3N4HT77"/>
<feature type="transmembrane region" description="Helical" evidence="2">
    <location>
        <begin position="24"/>
        <end position="41"/>
    </location>
</feature>
<protein>
    <submittedName>
        <fullName evidence="3">Uncharacterized protein</fullName>
    </submittedName>
</protein>
<feature type="region of interest" description="Disordered" evidence="1">
    <location>
        <begin position="110"/>
        <end position="135"/>
    </location>
</feature>
<proteinExistence type="predicted"/>
<sequence length="274" mass="29537">MGDENFSQGIPWSEKFRGTTTPNFIRLLILFLAITSITLFLKKYDPTMSSLAPQSAPLVPISTVCGIIYQTSSTEAVSIRVDAVDQIQVFTDEVSYQQALENFRTVTETKTITHDKPPSTVSPAEDKTTTVTATPAPKEASTVTVEKVVFSPVTRISTTTLFQVGFNKQAAIETVFVPTNPQSLPSVRVGDNLTIQGNNVNIVTPTPTMLEKYMNGFVTFTSVLGIGCLMTFSYIGIKTLSAVRVAGQASQYQVLGSAMEVGQAGVEAGIEAFN</sequence>
<reference evidence="3 4" key="1">
    <citation type="journal article" date="2018" name="Nat. Ecol. Evol.">
        <title>Pezizomycetes genomes reveal the molecular basis of ectomycorrhizal truffle lifestyle.</title>
        <authorList>
            <person name="Murat C."/>
            <person name="Payen T."/>
            <person name="Noel B."/>
            <person name="Kuo A."/>
            <person name="Morin E."/>
            <person name="Chen J."/>
            <person name="Kohler A."/>
            <person name="Krizsan K."/>
            <person name="Balestrini R."/>
            <person name="Da Silva C."/>
            <person name="Montanini B."/>
            <person name="Hainaut M."/>
            <person name="Levati E."/>
            <person name="Barry K.W."/>
            <person name="Belfiori B."/>
            <person name="Cichocki N."/>
            <person name="Clum A."/>
            <person name="Dockter R.B."/>
            <person name="Fauchery L."/>
            <person name="Guy J."/>
            <person name="Iotti M."/>
            <person name="Le Tacon F."/>
            <person name="Lindquist E.A."/>
            <person name="Lipzen A."/>
            <person name="Malagnac F."/>
            <person name="Mello A."/>
            <person name="Molinier V."/>
            <person name="Miyauchi S."/>
            <person name="Poulain J."/>
            <person name="Riccioni C."/>
            <person name="Rubini A."/>
            <person name="Sitrit Y."/>
            <person name="Splivallo R."/>
            <person name="Traeger S."/>
            <person name="Wang M."/>
            <person name="Zifcakova L."/>
            <person name="Wipf D."/>
            <person name="Zambonelli A."/>
            <person name="Paolocci F."/>
            <person name="Nowrousian M."/>
            <person name="Ottonello S."/>
            <person name="Baldrian P."/>
            <person name="Spatafora J.W."/>
            <person name="Henrissat B."/>
            <person name="Nagy L.G."/>
            <person name="Aury J.M."/>
            <person name="Wincker P."/>
            <person name="Grigoriev I.V."/>
            <person name="Bonfante P."/>
            <person name="Martin F.M."/>
        </authorList>
    </citation>
    <scope>NUCLEOTIDE SEQUENCE [LARGE SCALE GENOMIC DNA]</scope>
    <source>
        <strain evidence="3 4">RN42</strain>
    </source>
</reference>
<evidence type="ECO:0000256" key="2">
    <source>
        <dbReference type="SAM" id="Phobius"/>
    </source>
</evidence>
<gene>
    <name evidence="3" type="ORF">BJ508DRAFT_351209</name>
</gene>
<keyword evidence="4" id="KW-1185">Reference proteome</keyword>